<dbReference type="AlphaFoldDB" id="A0AA86PJ27"/>
<evidence type="ECO:0000313" key="1">
    <source>
        <dbReference type="EMBL" id="CAI9936800.1"/>
    </source>
</evidence>
<proteinExistence type="predicted"/>
<evidence type="ECO:0000313" key="3">
    <source>
        <dbReference type="Proteomes" id="UP001642409"/>
    </source>
</evidence>
<reference evidence="2 3" key="2">
    <citation type="submission" date="2024-07" db="EMBL/GenBank/DDBJ databases">
        <authorList>
            <person name="Akdeniz Z."/>
        </authorList>
    </citation>
    <scope>NUCLEOTIDE SEQUENCE [LARGE SCALE GENOMIC DNA]</scope>
</reference>
<protein>
    <submittedName>
        <fullName evidence="2">Hypothetical_protein</fullName>
    </submittedName>
</protein>
<name>A0AA86PJ27_9EUKA</name>
<dbReference type="EMBL" id="CATOUU010000642">
    <property type="protein sequence ID" value="CAI9936800.1"/>
    <property type="molecule type" value="Genomic_DNA"/>
</dbReference>
<sequence length="250" mass="29256">MGIPLSAQDKTYIQNFMQKHSQKIKINNLTALQITDELVNAYFKEANIYISVIEVFVDQLLAEQKKVYNNQINNQINIQQPDAKEKIILKRKPIKQSSLKLKYSNATSKNLVNQQLLKSLCYVLNTELFLTKYRMVSRINLLTKAQTDSFQSYFHSIQSDGSVLEWQDFFFNNFIETEKYSLGLNLFTIEDKNLISQYVQNNPTLGQAQISLNLFNQYFKNRNFDLHIIMNKVSFELVTKNHIQNDQDAF</sequence>
<comment type="caution">
    <text evidence="1">The sequence shown here is derived from an EMBL/GenBank/DDBJ whole genome shotgun (WGS) entry which is preliminary data.</text>
</comment>
<evidence type="ECO:0000313" key="2">
    <source>
        <dbReference type="EMBL" id="CAL6025283.1"/>
    </source>
</evidence>
<accession>A0AA86PJ27</accession>
<gene>
    <name evidence="1" type="ORF">HINF_LOCUS24445</name>
    <name evidence="2" type="ORF">HINF_LOCUS30121</name>
</gene>
<dbReference type="Proteomes" id="UP001642409">
    <property type="component" value="Unassembled WGS sequence"/>
</dbReference>
<organism evidence="1">
    <name type="scientific">Hexamita inflata</name>
    <dbReference type="NCBI Taxonomy" id="28002"/>
    <lineage>
        <taxon>Eukaryota</taxon>
        <taxon>Metamonada</taxon>
        <taxon>Diplomonadida</taxon>
        <taxon>Hexamitidae</taxon>
        <taxon>Hexamitinae</taxon>
        <taxon>Hexamita</taxon>
    </lineage>
</organism>
<keyword evidence="3" id="KW-1185">Reference proteome</keyword>
<dbReference type="EMBL" id="CAXDID020000098">
    <property type="protein sequence ID" value="CAL6025283.1"/>
    <property type="molecule type" value="Genomic_DNA"/>
</dbReference>
<reference evidence="1" key="1">
    <citation type="submission" date="2023-06" db="EMBL/GenBank/DDBJ databases">
        <authorList>
            <person name="Kurt Z."/>
        </authorList>
    </citation>
    <scope>NUCLEOTIDE SEQUENCE</scope>
</reference>